<sequence>MTVPEPNSSKKCERKKTNFKCVKQVLNAESQISYLPDAVLYSHLNAPPRVHPPMKVSDLSGMPTTYTDPSTKLNYATCSEFRRIRYLPQHVVNGYLALKGVANT</sequence>
<reference evidence="6" key="1">
    <citation type="submission" date="2022-04" db="EMBL/GenBank/DDBJ databases">
        <authorList>
            <person name="Xu L."/>
            <person name="Lv Z."/>
        </authorList>
    </citation>
    <scope>NUCLEOTIDE SEQUENCE</scope>
    <source>
        <strain evidence="6">LV_2022a</strain>
    </source>
</reference>
<dbReference type="GO" id="GO:0006338">
    <property type="term" value="P:chromatin remodeling"/>
    <property type="evidence" value="ECO:0007669"/>
    <property type="project" value="InterPro"/>
</dbReference>
<dbReference type="SMART" id="SM00993">
    <property type="entry name" value="YL1_C"/>
    <property type="match status" value="1"/>
</dbReference>
<feature type="domain" description="Vps72/YL1 C-terminal" evidence="5">
    <location>
        <begin position="55"/>
        <end position="84"/>
    </location>
</feature>
<evidence type="ECO:0000256" key="4">
    <source>
        <dbReference type="ARBA" id="ARBA00023242"/>
    </source>
</evidence>
<comment type="subcellular location">
    <subcellularLocation>
        <location evidence="1">Nucleus</location>
    </subcellularLocation>
</comment>
<evidence type="ECO:0000313" key="7">
    <source>
        <dbReference type="Proteomes" id="UP001292079"/>
    </source>
</evidence>
<accession>A0AAE1Z888</accession>
<name>A0AAE1Z888_SCHME</name>
<keyword evidence="2" id="KW-0805">Transcription regulation</keyword>
<keyword evidence="7" id="KW-1185">Reference proteome</keyword>
<evidence type="ECO:0000256" key="2">
    <source>
        <dbReference type="ARBA" id="ARBA00023015"/>
    </source>
</evidence>
<organism evidence="6 7">
    <name type="scientific">Schistosoma mekongi</name>
    <name type="common">Parasitic worm</name>
    <dbReference type="NCBI Taxonomy" id="38744"/>
    <lineage>
        <taxon>Eukaryota</taxon>
        <taxon>Metazoa</taxon>
        <taxon>Spiralia</taxon>
        <taxon>Lophotrochozoa</taxon>
        <taxon>Platyhelminthes</taxon>
        <taxon>Trematoda</taxon>
        <taxon>Digenea</taxon>
        <taxon>Strigeidida</taxon>
        <taxon>Schistosomatoidea</taxon>
        <taxon>Schistosomatidae</taxon>
        <taxon>Schistosoma</taxon>
    </lineage>
</organism>
<gene>
    <name evidence="6" type="ORF">MN116_006957</name>
</gene>
<comment type="caution">
    <text evidence="6">The sequence shown here is derived from an EMBL/GenBank/DDBJ whole genome shotgun (WGS) entry which is preliminary data.</text>
</comment>
<evidence type="ECO:0000313" key="6">
    <source>
        <dbReference type="EMBL" id="KAK4469401.1"/>
    </source>
</evidence>
<dbReference type="InterPro" id="IPR029525">
    <property type="entry name" value="INO80C/Ies6"/>
</dbReference>
<evidence type="ECO:0000259" key="5">
    <source>
        <dbReference type="SMART" id="SM00993"/>
    </source>
</evidence>
<protein>
    <recommendedName>
        <fullName evidence="5">Vps72/YL1 C-terminal domain-containing protein</fullName>
    </recommendedName>
</protein>
<keyword evidence="3" id="KW-0804">Transcription</keyword>
<dbReference type="InterPro" id="IPR013272">
    <property type="entry name" value="Vps72/YL1_C"/>
</dbReference>
<dbReference type="PANTHER" id="PTHR31200:SF1">
    <property type="entry name" value="INO80 COMPLEX SUBUNIT C"/>
    <property type="match status" value="1"/>
</dbReference>
<keyword evidence="4" id="KW-0539">Nucleus</keyword>
<dbReference type="GO" id="GO:0031011">
    <property type="term" value="C:Ino80 complex"/>
    <property type="evidence" value="ECO:0007669"/>
    <property type="project" value="InterPro"/>
</dbReference>
<dbReference type="EMBL" id="JALJAT010000005">
    <property type="protein sequence ID" value="KAK4469401.1"/>
    <property type="molecule type" value="Genomic_DNA"/>
</dbReference>
<dbReference type="Pfam" id="PF08265">
    <property type="entry name" value="YL1_C"/>
    <property type="match status" value="1"/>
</dbReference>
<dbReference type="AlphaFoldDB" id="A0AAE1Z888"/>
<evidence type="ECO:0000256" key="3">
    <source>
        <dbReference type="ARBA" id="ARBA00023163"/>
    </source>
</evidence>
<dbReference type="PANTHER" id="PTHR31200">
    <property type="entry name" value="INO80 COMPLEX SUBUNIT C"/>
    <property type="match status" value="1"/>
</dbReference>
<reference evidence="6" key="2">
    <citation type="journal article" date="2023" name="Infect Dis Poverty">
        <title>Chromosome-scale genome of the human blood fluke Schistosoma mekongi and its implications for public health.</title>
        <authorList>
            <person name="Zhou M."/>
            <person name="Xu L."/>
            <person name="Xu D."/>
            <person name="Chen W."/>
            <person name="Khan J."/>
            <person name="Hu Y."/>
            <person name="Huang H."/>
            <person name="Wei H."/>
            <person name="Zhang Y."/>
            <person name="Chusongsang P."/>
            <person name="Tanasarnprasert K."/>
            <person name="Hu X."/>
            <person name="Limpanont Y."/>
            <person name="Lv Z."/>
        </authorList>
    </citation>
    <scope>NUCLEOTIDE SEQUENCE</scope>
    <source>
        <strain evidence="6">LV_2022a</strain>
    </source>
</reference>
<proteinExistence type="predicted"/>
<dbReference type="Proteomes" id="UP001292079">
    <property type="component" value="Unassembled WGS sequence"/>
</dbReference>
<evidence type="ECO:0000256" key="1">
    <source>
        <dbReference type="ARBA" id="ARBA00004123"/>
    </source>
</evidence>